<sequence>LILLLFISVSAAASPSPYLSAATLFRNHERMLKTFKIFIYAPSKPFDFTGDPASSLFYESLRRSRFLTENPAEADLFFVPFSPLTSTRSLARLVREIRNDFPFWNRTLGADHFYLSPEGIDFSSDRNALELKKNAIQVSNFPVASGNFIPHKDITLPPIFVAQQDVNLTEPPLFLAYLEWDGKTDTDLVNELNRDPAFVVDVISSPPSIYLRNVRKSKFCLFLRHGGDLTRIVAAISSGCVPTLIVDRPIQDLPLMDILKWSDLALFVAAAAGDSVRLKRILTGVGEEKFSKMRGSCAAAAGRHLSWNVPSQPLDAFEMVMYELWLRRHAVRYSRRE</sequence>
<keyword evidence="3" id="KW-0808">Transferase</keyword>
<dbReference type="PANTHER" id="PTHR11062:SF253">
    <property type="entry name" value="EXOSTOSIN GT47 DOMAIN-CONTAINING PROTEIN"/>
    <property type="match status" value="1"/>
</dbReference>
<dbReference type="GO" id="GO:0000139">
    <property type="term" value="C:Golgi membrane"/>
    <property type="evidence" value="ECO:0007669"/>
    <property type="project" value="UniProtKB-SubCell"/>
</dbReference>
<evidence type="ECO:0000256" key="1">
    <source>
        <dbReference type="ARBA" id="ARBA00004323"/>
    </source>
</evidence>
<dbReference type="OrthoDB" id="1924787at2759"/>
<proteinExistence type="inferred from homology"/>
<reference evidence="7 8" key="1">
    <citation type="journal article" date="2013" name="BMC Genomics">
        <title>The miniature genome of a carnivorous plant Genlisea aurea contains a low number of genes and short non-coding sequences.</title>
        <authorList>
            <person name="Leushkin E.V."/>
            <person name="Sutormin R.A."/>
            <person name="Nabieva E.R."/>
            <person name="Penin A.A."/>
            <person name="Kondrashov A.S."/>
            <person name="Logacheva M.D."/>
        </authorList>
    </citation>
    <scope>NUCLEOTIDE SEQUENCE [LARGE SCALE GENOMIC DNA]</scope>
</reference>
<keyword evidence="8" id="KW-1185">Reference proteome</keyword>
<organism evidence="7 8">
    <name type="scientific">Genlisea aurea</name>
    <dbReference type="NCBI Taxonomy" id="192259"/>
    <lineage>
        <taxon>Eukaryota</taxon>
        <taxon>Viridiplantae</taxon>
        <taxon>Streptophyta</taxon>
        <taxon>Embryophyta</taxon>
        <taxon>Tracheophyta</taxon>
        <taxon>Spermatophyta</taxon>
        <taxon>Magnoliopsida</taxon>
        <taxon>eudicotyledons</taxon>
        <taxon>Gunneridae</taxon>
        <taxon>Pentapetalae</taxon>
        <taxon>asterids</taxon>
        <taxon>lamiids</taxon>
        <taxon>Lamiales</taxon>
        <taxon>Lentibulariaceae</taxon>
        <taxon>Genlisea</taxon>
    </lineage>
</organism>
<feature type="domain" description="Exostosin GT47" evidence="6">
    <location>
        <begin position="33"/>
        <end position="282"/>
    </location>
</feature>
<dbReference type="AlphaFoldDB" id="S8CMB9"/>
<dbReference type="Pfam" id="PF03016">
    <property type="entry name" value="Exostosin_GT47"/>
    <property type="match status" value="1"/>
</dbReference>
<evidence type="ECO:0000256" key="5">
    <source>
        <dbReference type="ARBA" id="ARBA00023034"/>
    </source>
</evidence>
<dbReference type="GO" id="GO:0016757">
    <property type="term" value="F:glycosyltransferase activity"/>
    <property type="evidence" value="ECO:0007669"/>
    <property type="project" value="UniProtKB-KW"/>
</dbReference>
<keyword evidence="4" id="KW-0812">Transmembrane</keyword>
<gene>
    <name evidence="7" type="ORF">M569_08875</name>
</gene>
<evidence type="ECO:0000259" key="6">
    <source>
        <dbReference type="Pfam" id="PF03016"/>
    </source>
</evidence>
<dbReference type="Proteomes" id="UP000015453">
    <property type="component" value="Unassembled WGS sequence"/>
</dbReference>
<evidence type="ECO:0000313" key="7">
    <source>
        <dbReference type="EMBL" id="EPS65906.1"/>
    </source>
</evidence>
<evidence type="ECO:0000313" key="8">
    <source>
        <dbReference type="Proteomes" id="UP000015453"/>
    </source>
</evidence>
<keyword evidence="5" id="KW-0333">Golgi apparatus</keyword>
<keyword evidence="4" id="KW-0735">Signal-anchor</keyword>
<accession>S8CMB9</accession>
<evidence type="ECO:0000256" key="4">
    <source>
        <dbReference type="ARBA" id="ARBA00022968"/>
    </source>
</evidence>
<evidence type="ECO:0000256" key="3">
    <source>
        <dbReference type="ARBA" id="ARBA00022676"/>
    </source>
</evidence>
<comment type="subcellular location">
    <subcellularLocation>
        <location evidence="1">Golgi apparatus membrane</location>
        <topology evidence="1">Single-pass type II membrane protein</topology>
    </subcellularLocation>
</comment>
<comment type="caution">
    <text evidence="7">The sequence shown here is derived from an EMBL/GenBank/DDBJ whole genome shotgun (WGS) entry which is preliminary data.</text>
</comment>
<keyword evidence="3" id="KW-0328">Glycosyltransferase</keyword>
<dbReference type="InterPro" id="IPR004263">
    <property type="entry name" value="Exostosin"/>
</dbReference>
<name>S8CMB9_9LAMI</name>
<protein>
    <recommendedName>
        <fullName evidence="6">Exostosin GT47 domain-containing protein</fullName>
    </recommendedName>
</protein>
<dbReference type="InterPro" id="IPR040911">
    <property type="entry name" value="Exostosin_GT47"/>
</dbReference>
<dbReference type="EMBL" id="AUSU01003962">
    <property type="protein sequence ID" value="EPS65906.1"/>
    <property type="molecule type" value="Genomic_DNA"/>
</dbReference>
<evidence type="ECO:0000256" key="2">
    <source>
        <dbReference type="ARBA" id="ARBA00010271"/>
    </source>
</evidence>
<dbReference type="PANTHER" id="PTHR11062">
    <property type="entry name" value="EXOSTOSIN HEPARAN SULFATE GLYCOSYLTRANSFERASE -RELATED"/>
    <property type="match status" value="1"/>
</dbReference>
<feature type="non-terminal residue" evidence="7">
    <location>
        <position position="1"/>
    </location>
</feature>
<feature type="non-terminal residue" evidence="7">
    <location>
        <position position="337"/>
    </location>
</feature>
<comment type="similarity">
    <text evidence="2">Belongs to the glycosyltransferase 47 family.</text>
</comment>